<feature type="domain" description="Ig-like" evidence="11">
    <location>
        <begin position="112"/>
        <end position="209"/>
    </location>
</feature>
<keyword evidence="4" id="KW-0391">Immunity</keyword>
<evidence type="ECO:0000256" key="5">
    <source>
        <dbReference type="ARBA" id="ARBA00023136"/>
    </source>
</evidence>
<feature type="domain" description="Ig-like" evidence="11">
    <location>
        <begin position="22"/>
        <end position="109"/>
    </location>
</feature>
<dbReference type="EMBL" id="JAAVVJ010000008">
    <property type="protein sequence ID" value="KAF7216299.1"/>
    <property type="molecule type" value="Genomic_DNA"/>
</dbReference>
<keyword evidence="3 10" id="KW-0732">Signal</keyword>
<reference evidence="12" key="1">
    <citation type="submission" date="2020-03" db="EMBL/GenBank/DDBJ databases">
        <title>Intra-Species Differences in Population Size shape Life History and Genome Evolution.</title>
        <authorList>
            <person name="Willemsen D."/>
            <person name="Cui R."/>
            <person name="Valenzano D.R."/>
        </authorList>
    </citation>
    <scope>NUCLEOTIDE SEQUENCE</scope>
    <source>
        <strain evidence="12">GRZ</strain>
        <tissue evidence="12">Whole</tissue>
    </source>
</reference>
<name>A0A9D2Y8R4_NOTFU</name>
<keyword evidence="9" id="KW-0812">Transmembrane</keyword>
<feature type="transmembrane region" description="Helical" evidence="9">
    <location>
        <begin position="232"/>
        <end position="253"/>
    </location>
</feature>
<dbReference type="InterPro" id="IPR036179">
    <property type="entry name" value="Ig-like_dom_sf"/>
</dbReference>
<evidence type="ECO:0000313" key="12">
    <source>
        <dbReference type="EMBL" id="KAF7216299.1"/>
    </source>
</evidence>
<dbReference type="PROSITE" id="PS50835">
    <property type="entry name" value="IG_LIKE"/>
    <property type="match status" value="2"/>
</dbReference>
<evidence type="ECO:0000256" key="7">
    <source>
        <dbReference type="ARBA" id="ARBA00023180"/>
    </source>
</evidence>
<protein>
    <submittedName>
        <fullName evidence="12">Transcript variant X1</fullName>
    </submittedName>
</protein>
<comment type="caution">
    <text evidence="12">The sequence shown here is derived from an EMBL/GenBank/DDBJ whole genome shotgun (WGS) entry which is preliminary data.</text>
</comment>
<evidence type="ECO:0000256" key="1">
    <source>
        <dbReference type="ARBA" id="ARBA00004236"/>
    </source>
</evidence>
<dbReference type="AlphaFoldDB" id="A0A9D2Y8R4"/>
<feature type="signal peptide" evidence="10">
    <location>
        <begin position="1"/>
        <end position="18"/>
    </location>
</feature>
<dbReference type="InterPro" id="IPR013106">
    <property type="entry name" value="Ig_V-set"/>
</dbReference>
<keyword evidence="7" id="KW-0325">Glycoprotein</keyword>
<keyword evidence="9" id="KW-1133">Transmembrane helix</keyword>
<dbReference type="GO" id="GO:0002376">
    <property type="term" value="P:immune system process"/>
    <property type="evidence" value="ECO:0007669"/>
    <property type="project" value="UniProtKB-KW"/>
</dbReference>
<keyword evidence="5 9" id="KW-0472">Membrane</keyword>
<dbReference type="Proteomes" id="UP000822369">
    <property type="component" value="Chromosome 8"/>
</dbReference>
<dbReference type="OrthoDB" id="8947657at2759"/>
<dbReference type="InterPro" id="IPR013783">
    <property type="entry name" value="Ig-like_fold"/>
</dbReference>
<keyword evidence="2" id="KW-1003">Cell membrane</keyword>
<gene>
    <name evidence="12" type="ORF">G4P62_000547</name>
</gene>
<dbReference type="Gene3D" id="2.60.40.10">
    <property type="entry name" value="Immunoglobulins"/>
    <property type="match status" value="2"/>
</dbReference>
<dbReference type="InterPro" id="IPR007110">
    <property type="entry name" value="Ig-like_dom"/>
</dbReference>
<keyword evidence="6" id="KW-1015">Disulfide bond</keyword>
<evidence type="ECO:0000259" key="11">
    <source>
        <dbReference type="PROSITE" id="PS50835"/>
    </source>
</evidence>
<dbReference type="GO" id="GO:0009617">
    <property type="term" value="P:response to bacterium"/>
    <property type="evidence" value="ECO:0007669"/>
    <property type="project" value="TreeGrafter"/>
</dbReference>
<dbReference type="GO" id="GO:0005886">
    <property type="term" value="C:plasma membrane"/>
    <property type="evidence" value="ECO:0007669"/>
    <property type="project" value="UniProtKB-SubCell"/>
</dbReference>
<evidence type="ECO:0000256" key="2">
    <source>
        <dbReference type="ARBA" id="ARBA00022475"/>
    </source>
</evidence>
<feature type="region of interest" description="Disordered" evidence="8">
    <location>
        <begin position="260"/>
        <end position="281"/>
    </location>
</feature>
<dbReference type="Pfam" id="PF07686">
    <property type="entry name" value="V-set"/>
    <property type="match status" value="1"/>
</dbReference>
<comment type="subcellular location">
    <subcellularLocation>
        <location evidence="1">Cell membrane</location>
    </subcellularLocation>
</comment>
<evidence type="ECO:0000256" key="9">
    <source>
        <dbReference type="SAM" id="Phobius"/>
    </source>
</evidence>
<evidence type="ECO:0000256" key="6">
    <source>
        <dbReference type="ARBA" id="ARBA00023157"/>
    </source>
</evidence>
<organism evidence="12 13">
    <name type="scientific">Nothobranchius furzeri</name>
    <name type="common">Turquoise killifish</name>
    <dbReference type="NCBI Taxonomy" id="105023"/>
    <lineage>
        <taxon>Eukaryota</taxon>
        <taxon>Metazoa</taxon>
        <taxon>Chordata</taxon>
        <taxon>Craniata</taxon>
        <taxon>Vertebrata</taxon>
        <taxon>Euteleostomi</taxon>
        <taxon>Actinopterygii</taxon>
        <taxon>Neopterygii</taxon>
        <taxon>Teleostei</taxon>
        <taxon>Neoteleostei</taxon>
        <taxon>Acanthomorphata</taxon>
        <taxon>Ovalentaria</taxon>
        <taxon>Atherinomorphae</taxon>
        <taxon>Cyprinodontiformes</taxon>
        <taxon>Nothobranchiidae</taxon>
        <taxon>Nothobranchius</taxon>
    </lineage>
</organism>
<dbReference type="CDD" id="cd00099">
    <property type="entry name" value="IgV"/>
    <property type="match status" value="1"/>
</dbReference>
<evidence type="ECO:0000256" key="8">
    <source>
        <dbReference type="SAM" id="MobiDB-lite"/>
    </source>
</evidence>
<dbReference type="InterPro" id="IPR052051">
    <property type="entry name" value="TCR_complex_component"/>
</dbReference>
<dbReference type="InterPro" id="IPR003599">
    <property type="entry name" value="Ig_sub"/>
</dbReference>
<feature type="chain" id="PRO_5039111102" evidence="10">
    <location>
        <begin position="19"/>
        <end position="338"/>
    </location>
</feature>
<dbReference type="KEGG" id="nfu:107379389"/>
<dbReference type="SMART" id="SM00406">
    <property type="entry name" value="IGv"/>
    <property type="match status" value="1"/>
</dbReference>
<evidence type="ECO:0000256" key="3">
    <source>
        <dbReference type="ARBA" id="ARBA00022729"/>
    </source>
</evidence>
<dbReference type="SUPFAM" id="SSF48726">
    <property type="entry name" value="Immunoglobulin"/>
    <property type="match status" value="2"/>
</dbReference>
<dbReference type="PANTHER" id="PTHR19433:SF133">
    <property type="entry name" value="IMMUNE-TYPE RECEPTOR 5 PRECURSOR-RELATED"/>
    <property type="match status" value="1"/>
</dbReference>
<dbReference type="PANTHER" id="PTHR19433">
    <property type="entry name" value="T-CELL RECEPTOR ALPHA CHAIN V REGION-RELATED"/>
    <property type="match status" value="1"/>
</dbReference>
<sequence>MGGFAAFFLLSIFSVAETFKGPKQITLTEAASGDMVTLTCDVSGHEKGLFNWYKLSYRYMEQILAHSTLGSVEKQDLFQGSYLIKKEHDVYSLTIKNISIEDEATYFCQTGPAYKLTFVNATHLVVIGSQTMKSISVNQTLQCSLYSEREEKSDRCGDEHSVLWFKAGPKSDSGFIYTNKISCAGRSCIYRLSKPIQNSLDTGTYYCAVVACGQILFGEGIQVKTRPGVCPFVIVLGLMLGCSILLNFIFILLRKSKQIPDKGKTPSSHGEPWGSAEDQITNLDGEEDGENYVALNFSARKPTRWKSRRETSEECTYSNKECTYSNIKLSLKGSVHEK</sequence>
<evidence type="ECO:0000313" key="13">
    <source>
        <dbReference type="Proteomes" id="UP000822369"/>
    </source>
</evidence>
<evidence type="ECO:0000256" key="4">
    <source>
        <dbReference type="ARBA" id="ARBA00022859"/>
    </source>
</evidence>
<accession>A0A9D2Y8R4</accession>
<dbReference type="OMA" id="RESPDEC"/>
<evidence type="ECO:0000256" key="10">
    <source>
        <dbReference type="SAM" id="SignalP"/>
    </source>
</evidence>
<proteinExistence type="predicted"/>
<dbReference type="SMART" id="SM00409">
    <property type="entry name" value="IG"/>
    <property type="match status" value="2"/>
</dbReference>